<accession>A0ABV9XK13</accession>
<evidence type="ECO:0000313" key="2">
    <source>
        <dbReference type="Proteomes" id="UP001595829"/>
    </source>
</evidence>
<keyword evidence="2" id="KW-1185">Reference proteome</keyword>
<sequence>MMRAYGPKNPCAHPGGCAYLLTNDCERVCQAAADRLASDTAIDKPQQPERRPPYAVAYSVGGHLYEVLLPGDASASTVNGALVIEHSEQVLGIVRIKPVRTEK</sequence>
<comment type="caution">
    <text evidence="1">The sequence shown here is derived from an EMBL/GenBank/DDBJ whole genome shotgun (WGS) entry which is preliminary data.</text>
</comment>
<proteinExistence type="predicted"/>
<dbReference type="EMBL" id="JBHSJD010000014">
    <property type="protein sequence ID" value="MFC5024478.1"/>
    <property type="molecule type" value="Genomic_DNA"/>
</dbReference>
<dbReference type="Proteomes" id="UP001595829">
    <property type="component" value="Unassembled WGS sequence"/>
</dbReference>
<reference evidence="2" key="1">
    <citation type="journal article" date="2019" name="Int. J. Syst. Evol. Microbiol.">
        <title>The Global Catalogue of Microorganisms (GCM) 10K type strain sequencing project: providing services to taxonomists for standard genome sequencing and annotation.</title>
        <authorList>
            <consortium name="The Broad Institute Genomics Platform"/>
            <consortium name="The Broad Institute Genome Sequencing Center for Infectious Disease"/>
            <person name="Wu L."/>
            <person name="Ma J."/>
        </authorList>
    </citation>
    <scope>NUCLEOTIDE SEQUENCE [LARGE SCALE GENOMIC DNA]</scope>
    <source>
        <strain evidence="2">CGMCC 4.1648</strain>
    </source>
</reference>
<evidence type="ECO:0000313" key="1">
    <source>
        <dbReference type="EMBL" id="MFC5024478.1"/>
    </source>
</evidence>
<protein>
    <submittedName>
        <fullName evidence="1">Uncharacterized protein</fullName>
    </submittedName>
</protein>
<gene>
    <name evidence="1" type="ORF">ACFPM3_20320</name>
</gene>
<name>A0ABV9XK13_9ACTN</name>
<organism evidence="1 2">
    <name type="scientific">Streptomyces coeruleoprunus</name>
    <dbReference type="NCBI Taxonomy" id="285563"/>
    <lineage>
        <taxon>Bacteria</taxon>
        <taxon>Bacillati</taxon>
        <taxon>Actinomycetota</taxon>
        <taxon>Actinomycetes</taxon>
        <taxon>Kitasatosporales</taxon>
        <taxon>Streptomycetaceae</taxon>
        <taxon>Streptomyces</taxon>
    </lineage>
</organism>
<dbReference type="RefSeq" id="WP_345686756.1">
    <property type="nucleotide sequence ID" value="NZ_BAABIT010000001.1"/>
</dbReference>